<dbReference type="EMBL" id="PDCK01000039">
    <property type="protein sequence ID" value="PRQ56240.1"/>
    <property type="molecule type" value="Genomic_DNA"/>
</dbReference>
<reference evidence="1 2" key="1">
    <citation type="journal article" date="2018" name="Nat. Genet.">
        <title>The Rosa genome provides new insights in the design of modern roses.</title>
        <authorList>
            <person name="Bendahmane M."/>
        </authorList>
    </citation>
    <scope>NUCLEOTIDE SEQUENCE [LARGE SCALE GENOMIC DNA]</scope>
    <source>
        <strain evidence="2">cv. Old Blush</strain>
    </source>
</reference>
<name>A0A2P6SC32_ROSCH</name>
<keyword evidence="2" id="KW-1185">Reference proteome</keyword>
<comment type="caution">
    <text evidence="1">The sequence shown here is derived from an EMBL/GenBank/DDBJ whole genome shotgun (WGS) entry which is preliminary data.</text>
</comment>
<accession>A0A2P6SC32</accession>
<proteinExistence type="predicted"/>
<dbReference type="AlphaFoldDB" id="A0A2P6SC32"/>
<protein>
    <submittedName>
        <fullName evidence="1">Uncharacterized protein</fullName>
    </submittedName>
</protein>
<sequence length="73" mass="7525">MVVGGLTGFCATGSNGGGRGGSGNSGGNGGNCGEDDEMLHIGCREKFLGVHNNSIPVFFFLHILEDMNLPLEI</sequence>
<dbReference type="Gramene" id="PRQ56240">
    <property type="protein sequence ID" value="PRQ56240"/>
    <property type="gene ID" value="RchiOBHm_Chr1g0333601"/>
</dbReference>
<gene>
    <name evidence="1" type="ORF">RchiOBHm_Chr1g0333601</name>
</gene>
<dbReference type="Proteomes" id="UP000238479">
    <property type="component" value="Chromosome 1"/>
</dbReference>
<evidence type="ECO:0000313" key="2">
    <source>
        <dbReference type="Proteomes" id="UP000238479"/>
    </source>
</evidence>
<organism evidence="1 2">
    <name type="scientific">Rosa chinensis</name>
    <name type="common">China rose</name>
    <dbReference type="NCBI Taxonomy" id="74649"/>
    <lineage>
        <taxon>Eukaryota</taxon>
        <taxon>Viridiplantae</taxon>
        <taxon>Streptophyta</taxon>
        <taxon>Embryophyta</taxon>
        <taxon>Tracheophyta</taxon>
        <taxon>Spermatophyta</taxon>
        <taxon>Magnoliopsida</taxon>
        <taxon>eudicotyledons</taxon>
        <taxon>Gunneridae</taxon>
        <taxon>Pentapetalae</taxon>
        <taxon>rosids</taxon>
        <taxon>fabids</taxon>
        <taxon>Rosales</taxon>
        <taxon>Rosaceae</taxon>
        <taxon>Rosoideae</taxon>
        <taxon>Rosoideae incertae sedis</taxon>
        <taxon>Rosa</taxon>
    </lineage>
</organism>
<evidence type="ECO:0000313" key="1">
    <source>
        <dbReference type="EMBL" id="PRQ56240.1"/>
    </source>
</evidence>